<dbReference type="Proteomes" id="UP000245207">
    <property type="component" value="Unassembled WGS sequence"/>
</dbReference>
<dbReference type="PANTHER" id="PTHR14593:SF5">
    <property type="entry name" value="WD REPEAT-CONTAINING PROTEIN 11"/>
    <property type="match status" value="1"/>
</dbReference>
<feature type="domain" description="WDR11 second beta-propeller" evidence="1">
    <location>
        <begin position="223"/>
        <end position="282"/>
    </location>
</feature>
<keyword evidence="3" id="KW-1185">Reference proteome</keyword>
<dbReference type="Pfam" id="PF23752">
    <property type="entry name" value="Beta-prop_WDR11_2nd"/>
    <property type="match status" value="1"/>
</dbReference>
<evidence type="ECO:0000259" key="1">
    <source>
        <dbReference type="Pfam" id="PF23752"/>
    </source>
</evidence>
<gene>
    <name evidence="2" type="ORF">CTI12_AA597550</name>
</gene>
<dbReference type="PANTHER" id="PTHR14593">
    <property type="entry name" value="WD REPEAT-CONTAINING PROTEIN 11"/>
    <property type="match status" value="1"/>
</dbReference>
<accession>A0A2U1KIS9</accession>
<dbReference type="EMBL" id="PKPP01017823">
    <property type="protein sequence ID" value="PWA36677.1"/>
    <property type="molecule type" value="Genomic_DNA"/>
</dbReference>
<organism evidence="2 3">
    <name type="scientific">Artemisia annua</name>
    <name type="common">Sweet wormwood</name>
    <dbReference type="NCBI Taxonomy" id="35608"/>
    <lineage>
        <taxon>Eukaryota</taxon>
        <taxon>Viridiplantae</taxon>
        <taxon>Streptophyta</taxon>
        <taxon>Embryophyta</taxon>
        <taxon>Tracheophyta</taxon>
        <taxon>Spermatophyta</taxon>
        <taxon>Magnoliopsida</taxon>
        <taxon>eudicotyledons</taxon>
        <taxon>Gunneridae</taxon>
        <taxon>Pentapetalae</taxon>
        <taxon>asterids</taxon>
        <taxon>campanulids</taxon>
        <taxon>Asterales</taxon>
        <taxon>Asteraceae</taxon>
        <taxon>Asteroideae</taxon>
        <taxon>Anthemideae</taxon>
        <taxon>Artemisiinae</taxon>
        <taxon>Artemisia</taxon>
    </lineage>
</organism>
<dbReference type="InterPro" id="IPR057853">
    <property type="entry name" value="Beta-prop_WDR11_2nd"/>
</dbReference>
<reference evidence="2 3" key="1">
    <citation type="journal article" date="2018" name="Mol. Plant">
        <title>The genome of Artemisia annua provides insight into the evolution of Asteraceae family and artemisinin biosynthesis.</title>
        <authorList>
            <person name="Shen Q."/>
            <person name="Zhang L."/>
            <person name="Liao Z."/>
            <person name="Wang S."/>
            <person name="Yan T."/>
            <person name="Shi P."/>
            <person name="Liu M."/>
            <person name="Fu X."/>
            <person name="Pan Q."/>
            <person name="Wang Y."/>
            <person name="Lv Z."/>
            <person name="Lu X."/>
            <person name="Zhang F."/>
            <person name="Jiang W."/>
            <person name="Ma Y."/>
            <person name="Chen M."/>
            <person name="Hao X."/>
            <person name="Li L."/>
            <person name="Tang Y."/>
            <person name="Lv G."/>
            <person name="Zhou Y."/>
            <person name="Sun X."/>
            <person name="Brodelius P.E."/>
            <person name="Rose J.K.C."/>
            <person name="Tang K."/>
        </authorList>
    </citation>
    <scope>NUCLEOTIDE SEQUENCE [LARGE SCALE GENOMIC DNA]</scope>
    <source>
        <strain evidence="3">cv. Huhao1</strain>
        <tissue evidence="2">Leaf</tissue>
    </source>
</reference>
<proteinExistence type="predicted"/>
<comment type="caution">
    <text evidence="2">The sequence shown here is derived from an EMBL/GenBank/DDBJ whole genome shotgun (WGS) entry which is preliminary data.</text>
</comment>
<evidence type="ECO:0000313" key="3">
    <source>
        <dbReference type="Proteomes" id="UP000245207"/>
    </source>
</evidence>
<dbReference type="OrthoDB" id="1291858at2759"/>
<evidence type="ECO:0000313" key="2">
    <source>
        <dbReference type="EMBL" id="PWA36677.1"/>
    </source>
</evidence>
<name>A0A2U1KIS9_ARTAN</name>
<protein>
    <submittedName>
        <fullName evidence="2">Transducin family protein / WD-40 repeat family protein</fullName>
    </submittedName>
</protein>
<dbReference type="GO" id="GO:0005737">
    <property type="term" value="C:cytoplasm"/>
    <property type="evidence" value="ECO:0007669"/>
    <property type="project" value="TreeGrafter"/>
</dbReference>
<dbReference type="InterPro" id="IPR039694">
    <property type="entry name" value="WDR11"/>
</dbReference>
<dbReference type="STRING" id="35608.A0A2U1KIS9"/>
<dbReference type="AlphaFoldDB" id="A0A2U1KIS9"/>
<sequence length="477" mass="52656">MVSMGDSIPFGLNKKRRLALIEDIESFFFCPLLPLLSCLSASNILGKSTSHTGLVNRASLRPTSPKSLVASASAFESVEESDEDVYVNENENANLDSGYLHTNGNVVQNANVNGEQLPIAAAALMRSHSVLLDGKIISWPSGLRQWHEFTKLNGITIRETGVIVWCNQPSPMTELLKLSLAAEDGWLHLGHDISTHSYSWYGCYLTKKKLAEVQKVGHGCYGEGNHAAVAVPPVGLGTQSGSVEIVDVSENVVAASFAIHDSVVRSLRWLGNSRIVSFSYNELVCSFLLLLNFDKLILMPPRSWKKLCSLIQSHIEKYDTGNKVDYYVPSTLSNALCKGSFSGLLTNLTSDFIVLRGKVFEVLKNWPERSIQVIVVTAGLHFLESDSKVLAFEAARKCRISANYMPWKLQYYKGICSNKLPPPNLDEEKQTQVPIVTGQMIRLLHACGMLGKVIDYINCDGPTMNKLLLKVNCNDFN</sequence>